<evidence type="ECO:0000313" key="4">
    <source>
        <dbReference type="Proteomes" id="UP000658225"/>
    </source>
</evidence>
<reference evidence="3" key="1">
    <citation type="submission" date="2020-10" db="EMBL/GenBank/DDBJ databases">
        <title>Genomic Encyclopedia of Type Strains, Phase IV (KMG-IV): sequencing the most valuable type-strain genomes for metagenomic binning, comparative biology and taxonomic classification.</title>
        <authorList>
            <person name="Goeker M."/>
        </authorList>
    </citation>
    <scope>NUCLEOTIDE SEQUENCE</scope>
    <source>
        <strain evidence="3">DSM 13886</strain>
    </source>
</reference>
<dbReference type="Proteomes" id="UP000658225">
    <property type="component" value="Unassembled WGS sequence"/>
</dbReference>
<keyword evidence="4" id="KW-1185">Reference proteome</keyword>
<dbReference type="AlphaFoldDB" id="A0A927R382"/>
<name>A0A927R382_9BACL</name>
<dbReference type="PANTHER" id="PTHR41328">
    <property type="entry name" value="TERMINASE SMALL SUBUNIT-RELATED"/>
    <property type="match status" value="1"/>
</dbReference>
<keyword evidence="2" id="KW-0231">Viral genome packaging</keyword>
<dbReference type="PANTHER" id="PTHR41328:SF2">
    <property type="entry name" value="TERMINASE SMALL SUBUNIT"/>
    <property type="match status" value="1"/>
</dbReference>
<protein>
    <submittedName>
        <fullName evidence="3">Phage terminase small subunit</fullName>
    </submittedName>
</protein>
<dbReference type="InterPro" id="IPR005335">
    <property type="entry name" value="Terminase_ssu"/>
</dbReference>
<dbReference type="InterPro" id="IPR052404">
    <property type="entry name" value="SPP1-like_terminase"/>
</dbReference>
<comment type="caution">
    <text evidence="3">The sequence shown here is derived from an EMBL/GenBank/DDBJ whole genome shotgun (WGS) entry which is preliminary data.</text>
</comment>
<organism evidence="3 4">
    <name type="scientific">Sporosarcina limicola</name>
    <dbReference type="NCBI Taxonomy" id="34101"/>
    <lineage>
        <taxon>Bacteria</taxon>
        <taxon>Bacillati</taxon>
        <taxon>Bacillota</taxon>
        <taxon>Bacilli</taxon>
        <taxon>Bacillales</taxon>
        <taxon>Caryophanaceae</taxon>
        <taxon>Sporosarcina</taxon>
    </lineage>
</organism>
<dbReference type="Gene3D" id="1.10.10.1400">
    <property type="entry name" value="Terminase, small subunit, N-terminal DNA-binding domain, HTH motif"/>
    <property type="match status" value="1"/>
</dbReference>
<dbReference type="RefSeq" id="WP_225942002.1">
    <property type="nucleotide sequence ID" value="NZ_JADBEL010000008.1"/>
</dbReference>
<evidence type="ECO:0000256" key="2">
    <source>
        <dbReference type="ARBA" id="ARBA00023219"/>
    </source>
</evidence>
<proteinExistence type="predicted"/>
<dbReference type="InterPro" id="IPR038713">
    <property type="entry name" value="Terminase_Gp1_N_sf"/>
</dbReference>
<keyword evidence="1" id="KW-1188">Viral release from host cell</keyword>
<sequence length="152" mass="16775">MNERKMTVKQQAFADNYIELGNATEAYLKAYTNVKKEATARANGSRLLTNANVSAYIENRMEELKSERVADQQEILETLTAVLRGEANGAALVGMGMGEQYMKKDMKPSVAERVKAAELLGKRHKLWTDKVETEVTGAVQFIDDISGDGNDG</sequence>
<evidence type="ECO:0000256" key="1">
    <source>
        <dbReference type="ARBA" id="ARBA00022612"/>
    </source>
</evidence>
<evidence type="ECO:0000313" key="3">
    <source>
        <dbReference type="EMBL" id="MBE1554791.1"/>
    </source>
</evidence>
<gene>
    <name evidence="3" type="ORF">H4683_001869</name>
</gene>
<dbReference type="Pfam" id="PF03592">
    <property type="entry name" value="Terminase_2"/>
    <property type="match status" value="1"/>
</dbReference>
<dbReference type="GO" id="GO:0051276">
    <property type="term" value="P:chromosome organization"/>
    <property type="evidence" value="ECO:0007669"/>
    <property type="project" value="InterPro"/>
</dbReference>
<dbReference type="Gene3D" id="6.10.140.2160">
    <property type="match status" value="1"/>
</dbReference>
<dbReference type="EMBL" id="JADBEL010000008">
    <property type="protein sequence ID" value="MBE1554791.1"/>
    <property type="molecule type" value="Genomic_DNA"/>
</dbReference>
<accession>A0A927R382</accession>